<keyword evidence="3" id="KW-1185">Reference proteome</keyword>
<name>A0A8C6FDV5_MONMO</name>
<feature type="region of interest" description="Disordered" evidence="1">
    <location>
        <begin position="1"/>
        <end position="24"/>
    </location>
</feature>
<protein>
    <submittedName>
        <fullName evidence="2">Uncharacterized protein</fullName>
    </submittedName>
</protein>
<evidence type="ECO:0000313" key="3">
    <source>
        <dbReference type="Proteomes" id="UP000694561"/>
    </source>
</evidence>
<proteinExistence type="predicted"/>
<reference evidence="2" key="2">
    <citation type="submission" date="2025-09" db="UniProtKB">
        <authorList>
            <consortium name="Ensembl"/>
        </authorList>
    </citation>
    <scope>IDENTIFICATION</scope>
</reference>
<dbReference type="Ensembl" id="ENSMMNT00015032236.1">
    <property type="protein sequence ID" value="ENSMMNP00015029336.1"/>
    <property type="gene ID" value="ENSMMNG00015021377.1"/>
</dbReference>
<evidence type="ECO:0000256" key="1">
    <source>
        <dbReference type="SAM" id="MobiDB-lite"/>
    </source>
</evidence>
<dbReference type="GeneTree" id="ENSGT01130000282444"/>
<accession>A0A8C6FDV5</accession>
<sequence>MDAVRKPMPQMTPRSKPKSFSHQSMVCRRMSLTDKISSKIMKRPMFGETPC</sequence>
<feature type="region of interest" description="Disordered" evidence="1">
    <location>
        <begin position="32"/>
        <end position="51"/>
    </location>
</feature>
<evidence type="ECO:0000313" key="2">
    <source>
        <dbReference type="Ensembl" id="ENSMMNP00015029336.1"/>
    </source>
</evidence>
<reference evidence="2" key="1">
    <citation type="submission" date="2025-08" db="UniProtKB">
        <authorList>
            <consortium name="Ensembl"/>
        </authorList>
    </citation>
    <scope>IDENTIFICATION</scope>
</reference>
<organism evidence="2 3">
    <name type="scientific">Monodon monoceros</name>
    <name type="common">Narwhal</name>
    <name type="synonym">Ceratodon monodon</name>
    <dbReference type="NCBI Taxonomy" id="40151"/>
    <lineage>
        <taxon>Eukaryota</taxon>
        <taxon>Metazoa</taxon>
        <taxon>Chordata</taxon>
        <taxon>Craniata</taxon>
        <taxon>Vertebrata</taxon>
        <taxon>Euteleostomi</taxon>
        <taxon>Mammalia</taxon>
        <taxon>Eutheria</taxon>
        <taxon>Laurasiatheria</taxon>
        <taxon>Artiodactyla</taxon>
        <taxon>Whippomorpha</taxon>
        <taxon>Cetacea</taxon>
        <taxon>Odontoceti</taxon>
        <taxon>Monodontidae</taxon>
        <taxon>Monodon</taxon>
    </lineage>
</organism>
<dbReference type="AlphaFoldDB" id="A0A8C6FDV5"/>
<dbReference type="Proteomes" id="UP000694561">
    <property type="component" value="Unplaced"/>
</dbReference>